<keyword evidence="2" id="KW-1185">Reference proteome</keyword>
<evidence type="ECO:0000313" key="1">
    <source>
        <dbReference type="EMBL" id="ADB18288.1"/>
    </source>
</evidence>
<dbReference type="KEGG" id="psl:Psta_3627"/>
<dbReference type="OrthoDB" id="267138at2"/>
<protein>
    <submittedName>
        <fullName evidence="1">Uncharacterized protein</fullName>
    </submittedName>
</protein>
<dbReference type="STRING" id="530564.Psta_3627"/>
<gene>
    <name evidence="1" type="ordered locus">Psta_3627</name>
</gene>
<sequence length="517" mass="56335" precursor="true">MIRRSSMLKKSPPKRRTPHRRGMAVVVVLGLLAITLALSYSMMRAQSMTLLVERNVSRNTLAEDAADAALSLAIARIHESSWQGVDVPLRGDLGNHCSYEVTFTTGDSLLIASSPNYSDFPYRLTITAIGKAADPRDAQIEVRRTRTAVLSLRRRAIASAPSNWSLVQNHSIFQWGTGTSSIHVPFESKGNTCFLGQLRICPSYPSTTSSRQRYLYDLNQMRLAGLPDYRPLQSTVRLTSRTTSDNRALVESQLGLSTITDTTTSTSSPVSLPSSVSTYRLYAGGKSYTIPTIQSLYGSTISGRTLEADVATNPLGVFRSSGYLGLSNNVTIRGTVISTGTSDDLAIVGTNVELAPPKLPRLENDTSDRKLAAALVRDDLVIYSGSQSTVRGLAMVWDDFDLKGANSTSRFQLEGHLAASTVQFGGRADWLLSSTLWSIYQTLFNLQNTSPPGPTTIPYFPAYLEAAIGMTVEPTLTVEPNSDGVLDHWHDFSQPLFVPASGDSGLLWNLVRIEDGR</sequence>
<accession>D2QZ96</accession>
<organism evidence="1 2">
    <name type="scientific">Pirellula staleyi (strain ATCC 27377 / DSM 6068 / ICPB 4128)</name>
    <name type="common">Pirella staleyi</name>
    <dbReference type="NCBI Taxonomy" id="530564"/>
    <lineage>
        <taxon>Bacteria</taxon>
        <taxon>Pseudomonadati</taxon>
        <taxon>Planctomycetota</taxon>
        <taxon>Planctomycetia</taxon>
        <taxon>Pirellulales</taxon>
        <taxon>Pirellulaceae</taxon>
        <taxon>Pirellula</taxon>
    </lineage>
</organism>
<dbReference type="HOGENOM" id="CLU_526624_0_0_0"/>
<reference evidence="1 2" key="1">
    <citation type="journal article" date="2009" name="Stand. Genomic Sci.">
        <title>Complete genome sequence of Pirellula staleyi type strain (ATCC 27377).</title>
        <authorList>
            <person name="Clum A."/>
            <person name="Tindall B.J."/>
            <person name="Sikorski J."/>
            <person name="Ivanova N."/>
            <person name="Mavrommatis K."/>
            <person name="Lucas S."/>
            <person name="Glavina del Rio T."/>
            <person name="Nolan M."/>
            <person name="Chen F."/>
            <person name="Tice H."/>
            <person name="Pitluck S."/>
            <person name="Cheng J.F."/>
            <person name="Chertkov O."/>
            <person name="Brettin T."/>
            <person name="Han C."/>
            <person name="Detter J.C."/>
            <person name="Kuske C."/>
            <person name="Bruce D."/>
            <person name="Goodwin L."/>
            <person name="Ovchinikova G."/>
            <person name="Pati A."/>
            <person name="Mikhailova N."/>
            <person name="Chen A."/>
            <person name="Palaniappan K."/>
            <person name="Land M."/>
            <person name="Hauser L."/>
            <person name="Chang Y.J."/>
            <person name="Jeffries C.D."/>
            <person name="Chain P."/>
            <person name="Rohde M."/>
            <person name="Goker M."/>
            <person name="Bristow J."/>
            <person name="Eisen J.A."/>
            <person name="Markowitz V."/>
            <person name="Hugenholtz P."/>
            <person name="Kyrpides N.C."/>
            <person name="Klenk H.P."/>
            <person name="Lapidus A."/>
        </authorList>
    </citation>
    <scope>NUCLEOTIDE SEQUENCE [LARGE SCALE GENOMIC DNA]</scope>
    <source>
        <strain evidence="2">ATCC 27377 / DSM 6068 / ICPB 4128</strain>
    </source>
</reference>
<dbReference type="EMBL" id="CP001848">
    <property type="protein sequence ID" value="ADB18288.1"/>
    <property type="molecule type" value="Genomic_DNA"/>
</dbReference>
<dbReference type="Proteomes" id="UP000001887">
    <property type="component" value="Chromosome"/>
</dbReference>
<dbReference type="eggNOG" id="ENOG5033PB3">
    <property type="taxonomic scope" value="Bacteria"/>
</dbReference>
<evidence type="ECO:0000313" key="2">
    <source>
        <dbReference type="Proteomes" id="UP000001887"/>
    </source>
</evidence>
<proteinExistence type="predicted"/>
<dbReference type="AlphaFoldDB" id="D2QZ96"/>
<name>D2QZ96_PIRSD</name>